<dbReference type="Gene3D" id="2.30.42.10">
    <property type="match status" value="1"/>
</dbReference>
<dbReference type="GO" id="GO:0061061">
    <property type="term" value="P:muscle structure development"/>
    <property type="evidence" value="ECO:0007669"/>
    <property type="project" value="TreeGrafter"/>
</dbReference>
<dbReference type="Pfam" id="PF15936">
    <property type="entry name" value="DUF4749"/>
    <property type="match status" value="1"/>
</dbReference>
<dbReference type="GO" id="GO:0005912">
    <property type="term" value="C:adherens junction"/>
    <property type="evidence" value="ECO:0007669"/>
    <property type="project" value="TreeGrafter"/>
</dbReference>
<dbReference type="HOGENOM" id="CLU_038114_1_1_1"/>
<dbReference type="AlphaFoldDB" id="G3UDB6"/>
<dbReference type="SMART" id="SM00228">
    <property type="entry name" value="PDZ"/>
    <property type="match status" value="1"/>
</dbReference>
<reference evidence="12 13" key="1">
    <citation type="submission" date="2009-06" db="EMBL/GenBank/DDBJ databases">
        <title>The Genome Sequence of Loxodonta africana (African elephant).</title>
        <authorList>
            <person name="Di Palma F."/>
            <person name="Heiman D."/>
            <person name="Young S."/>
            <person name="Johnson J."/>
            <person name="Lander E.S."/>
            <person name="Lindblad-Toh K."/>
        </authorList>
    </citation>
    <scope>NUCLEOTIDE SEQUENCE [LARGE SCALE GENOMIC DNA]</scope>
    <source>
        <strain evidence="12 13">Isolate ISIS603380</strain>
    </source>
</reference>
<evidence type="ECO:0000256" key="7">
    <source>
        <dbReference type="ARBA" id="ARBA00039371"/>
    </source>
</evidence>
<dbReference type="CDD" id="cd09450">
    <property type="entry name" value="LIM_ALP"/>
    <property type="match status" value="1"/>
</dbReference>
<dbReference type="SUPFAM" id="SSF50156">
    <property type="entry name" value="PDZ domain-like"/>
    <property type="match status" value="1"/>
</dbReference>
<protein>
    <recommendedName>
        <fullName evidence="7">PDZ and LIM domain protein 3</fullName>
    </recommendedName>
</protein>
<keyword evidence="13" id="KW-1185">Reference proteome</keyword>
<evidence type="ECO:0000256" key="2">
    <source>
        <dbReference type="ARBA" id="ARBA00022490"/>
    </source>
</evidence>
<dbReference type="InterPro" id="IPR036034">
    <property type="entry name" value="PDZ_sf"/>
</dbReference>
<evidence type="ECO:0000313" key="13">
    <source>
        <dbReference type="Proteomes" id="UP000007646"/>
    </source>
</evidence>
<reference evidence="12" key="2">
    <citation type="submission" date="2025-08" db="UniProtKB">
        <authorList>
            <consortium name="Ensembl"/>
        </authorList>
    </citation>
    <scope>IDENTIFICATION</scope>
    <source>
        <strain evidence="12">Isolate ISIS603380</strain>
    </source>
</reference>
<evidence type="ECO:0000259" key="11">
    <source>
        <dbReference type="PROSITE" id="PS50106"/>
    </source>
</evidence>
<dbReference type="PANTHER" id="PTHR24214:SF7">
    <property type="entry name" value="PDZ AND LIM DOMAIN PROTEIN 3"/>
    <property type="match status" value="1"/>
</dbReference>
<comment type="subcellular location">
    <subcellularLocation>
        <location evidence="1">Cytoplasm</location>
        <location evidence="1">Myofibril</location>
        <location evidence="1">Sarcomere</location>
        <location evidence="1">Z line</location>
    </subcellularLocation>
</comment>
<dbReference type="Pfam" id="PF00412">
    <property type="entry name" value="LIM"/>
    <property type="match status" value="1"/>
</dbReference>
<keyword evidence="4 9" id="KW-0862">Zinc</keyword>
<dbReference type="FunCoup" id="G3UDB6">
    <property type="interactions" value="26"/>
</dbReference>
<dbReference type="GO" id="GO:0001725">
    <property type="term" value="C:stress fiber"/>
    <property type="evidence" value="ECO:0007669"/>
    <property type="project" value="TreeGrafter"/>
</dbReference>
<accession>G3UDB6</accession>
<comment type="subunit">
    <text evidence="8">Interacts with ACTN2. Forms a heterodimer with PDLIM4 (via LIM domain).</text>
</comment>
<evidence type="ECO:0000256" key="9">
    <source>
        <dbReference type="PROSITE-ProRule" id="PRU00125"/>
    </source>
</evidence>
<dbReference type="FunFam" id="2.10.110.10:FF:000026">
    <property type="entry name" value="PDZ and LIM domain protein 3"/>
    <property type="match status" value="1"/>
</dbReference>
<name>G3UDB6_LOXAF</name>
<evidence type="ECO:0000256" key="1">
    <source>
        <dbReference type="ARBA" id="ARBA00004216"/>
    </source>
</evidence>
<dbReference type="GO" id="GO:0003779">
    <property type="term" value="F:actin binding"/>
    <property type="evidence" value="ECO:0007669"/>
    <property type="project" value="TreeGrafter"/>
</dbReference>
<dbReference type="InterPro" id="IPR001478">
    <property type="entry name" value="PDZ"/>
</dbReference>
<dbReference type="Gene3D" id="2.10.110.10">
    <property type="entry name" value="Cysteine Rich Protein"/>
    <property type="match status" value="1"/>
</dbReference>
<dbReference type="GO" id="GO:0007507">
    <property type="term" value="P:heart development"/>
    <property type="evidence" value="ECO:0007669"/>
    <property type="project" value="Ensembl"/>
</dbReference>
<dbReference type="Proteomes" id="UP000007646">
    <property type="component" value="Unassembled WGS sequence"/>
</dbReference>
<dbReference type="STRING" id="9785.ENSLAFP00000025824"/>
<dbReference type="SUPFAM" id="SSF57716">
    <property type="entry name" value="Glucocorticoid receptor-like (DNA-binding domain)"/>
    <property type="match status" value="2"/>
</dbReference>
<dbReference type="InterPro" id="IPR050604">
    <property type="entry name" value="PDZ-LIM_domain"/>
</dbReference>
<dbReference type="Ensembl" id="ENSLAFT00000034434.1">
    <property type="protein sequence ID" value="ENSLAFP00000025824.1"/>
    <property type="gene ID" value="ENSLAFG00000015542.3"/>
</dbReference>
<feature type="domain" description="PDZ" evidence="11">
    <location>
        <begin position="10"/>
        <end position="85"/>
    </location>
</feature>
<dbReference type="SMART" id="SM00735">
    <property type="entry name" value="ZM"/>
    <property type="match status" value="1"/>
</dbReference>
<dbReference type="PROSITE" id="PS50023">
    <property type="entry name" value="LIM_DOMAIN_2"/>
    <property type="match status" value="1"/>
</dbReference>
<dbReference type="eggNOG" id="KOG1703">
    <property type="taxonomic scope" value="Eukaryota"/>
</dbReference>
<keyword evidence="2" id="KW-0963">Cytoplasm</keyword>
<dbReference type="GO" id="GO:0030018">
    <property type="term" value="C:Z disc"/>
    <property type="evidence" value="ECO:0007669"/>
    <property type="project" value="UniProtKB-SubCell"/>
</dbReference>
<dbReference type="PROSITE" id="PS00478">
    <property type="entry name" value="LIM_DOMAIN_1"/>
    <property type="match status" value="1"/>
</dbReference>
<evidence type="ECO:0000256" key="5">
    <source>
        <dbReference type="ARBA" id="ARBA00023038"/>
    </source>
</evidence>
<evidence type="ECO:0000256" key="4">
    <source>
        <dbReference type="ARBA" id="ARBA00022833"/>
    </source>
</evidence>
<dbReference type="InterPro" id="IPR031847">
    <property type="entry name" value="PDLI1-4/Zasp-like_mid"/>
</dbReference>
<dbReference type="InParanoid" id="G3UDB6"/>
<dbReference type="GO" id="GO:0007015">
    <property type="term" value="P:actin filament organization"/>
    <property type="evidence" value="ECO:0007669"/>
    <property type="project" value="Ensembl"/>
</dbReference>
<dbReference type="Pfam" id="PF00595">
    <property type="entry name" value="PDZ"/>
    <property type="match status" value="1"/>
</dbReference>
<dbReference type="InterPro" id="IPR001781">
    <property type="entry name" value="Znf_LIM"/>
</dbReference>
<dbReference type="PROSITE" id="PS50106">
    <property type="entry name" value="PDZ"/>
    <property type="match status" value="1"/>
</dbReference>
<organism evidence="12 13">
    <name type="scientific">Loxodonta africana</name>
    <name type="common">African elephant</name>
    <dbReference type="NCBI Taxonomy" id="9785"/>
    <lineage>
        <taxon>Eukaryota</taxon>
        <taxon>Metazoa</taxon>
        <taxon>Chordata</taxon>
        <taxon>Craniata</taxon>
        <taxon>Vertebrata</taxon>
        <taxon>Euteleostomi</taxon>
        <taxon>Mammalia</taxon>
        <taxon>Eutheria</taxon>
        <taxon>Afrotheria</taxon>
        <taxon>Proboscidea</taxon>
        <taxon>Elephantidae</taxon>
        <taxon>Loxodonta</taxon>
    </lineage>
</organism>
<dbReference type="GeneTree" id="ENSGT00940000156741"/>
<dbReference type="InterPro" id="IPR006643">
    <property type="entry name" value="Zasp-like_motif"/>
</dbReference>
<dbReference type="GO" id="GO:0008307">
    <property type="term" value="F:structural constituent of muscle"/>
    <property type="evidence" value="ECO:0007669"/>
    <property type="project" value="Ensembl"/>
</dbReference>
<keyword evidence="3 9" id="KW-0479">Metal-binding</keyword>
<proteinExistence type="predicted"/>
<dbReference type="GO" id="GO:0005829">
    <property type="term" value="C:cytosol"/>
    <property type="evidence" value="ECO:0007669"/>
    <property type="project" value="Ensembl"/>
</dbReference>
<keyword evidence="5 9" id="KW-0440">LIM domain</keyword>
<sequence>TMPQNVILPGPAPWGFRLSGGIDFNQPLVITRITPGSKAAAANLCPGDVIVAIDGFGTESMTHADAQDRIKAAVHQLCLKIDRADTHLWSPQVTEDGKAHPFKINLESEPQEFKPIGTAHNRRAQPFVAAANIDDKRQVVSASYNSPIGLYSTSNIQDALHGQLRGLIPSSPQNLNNSPSICPLNEPVASVPPRSDVYQMLHHSQDEPTQPRQSGSFRVLQEMVNDDRPAGTRSVRAPVTKAHGGAGGAQKMPLCDKCGSGIVGAVVKARDKYRHPECFVCADCNLNLKQKGYFFLEGELYCEAHARARSRPPEGYDTVTLYPK</sequence>
<comment type="function">
    <text evidence="6">May play a role in the organization of actin filament arrays within muscle cells.</text>
</comment>
<dbReference type="GO" id="GO:0031941">
    <property type="term" value="C:filamentous actin"/>
    <property type="evidence" value="ECO:0007669"/>
    <property type="project" value="TreeGrafter"/>
</dbReference>
<evidence type="ECO:0000256" key="6">
    <source>
        <dbReference type="ARBA" id="ARBA00037484"/>
    </source>
</evidence>
<reference evidence="12" key="3">
    <citation type="submission" date="2025-09" db="UniProtKB">
        <authorList>
            <consortium name="Ensembl"/>
        </authorList>
    </citation>
    <scope>IDENTIFICATION</scope>
    <source>
        <strain evidence="12">Isolate ISIS603380</strain>
    </source>
</reference>
<dbReference type="GO" id="GO:0046872">
    <property type="term" value="F:metal ion binding"/>
    <property type="evidence" value="ECO:0007669"/>
    <property type="project" value="UniProtKB-KW"/>
</dbReference>
<evidence type="ECO:0000256" key="3">
    <source>
        <dbReference type="ARBA" id="ARBA00022723"/>
    </source>
</evidence>
<dbReference type="FunFam" id="2.30.42.10:FF:000055">
    <property type="entry name" value="PDZ and LIM domain protein 3"/>
    <property type="match status" value="1"/>
</dbReference>
<feature type="domain" description="LIM zinc-binding" evidence="10">
    <location>
        <begin position="253"/>
        <end position="312"/>
    </location>
</feature>
<evidence type="ECO:0000259" key="10">
    <source>
        <dbReference type="PROSITE" id="PS50023"/>
    </source>
</evidence>
<dbReference type="GO" id="GO:0051371">
    <property type="term" value="F:muscle alpha-actinin binding"/>
    <property type="evidence" value="ECO:0007669"/>
    <property type="project" value="TreeGrafter"/>
</dbReference>
<dbReference type="OMA" id="IHAQFNT"/>
<evidence type="ECO:0000313" key="12">
    <source>
        <dbReference type="Ensembl" id="ENSLAFP00000025824.1"/>
    </source>
</evidence>
<evidence type="ECO:0000256" key="8">
    <source>
        <dbReference type="ARBA" id="ARBA00046350"/>
    </source>
</evidence>
<gene>
    <name evidence="12" type="primary">PDLIM3</name>
</gene>
<dbReference type="PANTHER" id="PTHR24214">
    <property type="entry name" value="PDZ AND LIM DOMAIN PROTEIN ZASP"/>
    <property type="match status" value="1"/>
</dbReference>
<dbReference type="SMART" id="SM00132">
    <property type="entry name" value="LIM"/>
    <property type="match status" value="1"/>
</dbReference>
<dbReference type="CDD" id="cd06753">
    <property type="entry name" value="PDZ_PDLIM-like"/>
    <property type="match status" value="1"/>
</dbReference>